<gene>
    <name evidence="9" type="ORF">ACHHYP_01018</name>
</gene>
<dbReference type="OrthoDB" id="5982228at2759"/>
<keyword evidence="5 8" id="KW-1133">Transmembrane helix</keyword>
<feature type="transmembrane region" description="Helical" evidence="8">
    <location>
        <begin position="400"/>
        <end position="420"/>
    </location>
</feature>
<dbReference type="STRING" id="1202772.A0A1V9Z9S2"/>
<organism evidence="9 10">
    <name type="scientific">Achlya hypogyna</name>
    <name type="common">Oomycete</name>
    <name type="synonym">Protoachlya hypogyna</name>
    <dbReference type="NCBI Taxonomy" id="1202772"/>
    <lineage>
        <taxon>Eukaryota</taxon>
        <taxon>Sar</taxon>
        <taxon>Stramenopiles</taxon>
        <taxon>Oomycota</taxon>
        <taxon>Saprolegniomycetes</taxon>
        <taxon>Saprolegniales</taxon>
        <taxon>Achlyaceae</taxon>
        <taxon>Achlya</taxon>
    </lineage>
</organism>
<keyword evidence="4 8" id="KW-0812">Transmembrane</keyword>
<comment type="similarity">
    <text evidence="7">Belongs to the amino acid-polyamine-organocation (APC) superfamily. Polyamine:cation symporter (PHS) (TC 2.A.3.12) family.</text>
</comment>
<proteinExistence type="inferred from homology"/>
<dbReference type="Pfam" id="PF13520">
    <property type="entry name" value="AA_permease_2"/>
    <property type="match status" value="1"/>
</dbReference>
<evidence type="ECO:0000256" key="4">
    <source>
        <dbReference type="ARBA" id="ARBA00022692"/>
    </source>
</evidence>
<dbReference type="Proteomes" id="UP000243579">
    <property type="component" value="Unassembled WGS sequence"/>
</dbReference>
<evidence type="ECO:0000256" key="8">
    <source>
        <dbReference type="SAM" id="Phobius"/>
    </source>
</evidence>
<evidence type="ECO:0000256" key="1">
    <source>
        <dbReference type="ARBA" id="ARBA00004651"/>
    </source>
</evidence>
<feature type="transmembrane region" description="Helical" evidence="8">
    <location>
        <begin position="320"/>
        <end position="342"/>
    </location>
</feature>
<sequence>MALVDGDRRQLGVVSVALLTYFSVCAGPFGTELIVASCGPLVGLVGLVVFPLVYSLPTTMLFAELCSAFPVDSGFCTWVSLAFGPSWGFFVGYWSWLASVVDATVYPCLVVDTLLRTDESWATRTACRLGVAIAFTLPSLCGIQLVGSTLLYLSSFILAPFAVLCAVAVPRIEPANWLATRPDPHWTQLVGLLCWNFRGFDATGAYAGAVADPKRTFPRAMGLALLLTGSSYLLPLLAAAGANEPPFLTWTDGSYPAIGAALGGAWLASWIAVSNTASSFGLYMAETTANGYRLAGMAELGLAPRVFARREGPSATPRRAILCILGISVAMCLVDFSTILGITNALSSLTQLVESVAALRLRHVRPEIARPYQVGLSTPQLTVAMVVPIVLGAAMTLNQLLLNTTTLIVCGGAILLGGIARAVQRQRPESIPLLIAGDA</sequence>
<feature type="transmembrane region" description="Helical" evidence="8">
    <location>
        <begin position="254"/>
        <end position="273"/>
    </location>
</feature>
<feature type="transmembrane region" description="Helical" evidence="8">
    <location>
        <begin position="223"/>
        <end position="242"/>
    </location>
</feature>
<evidence type="ECO:0000256" key="5">
    <source>
        <dbReference type="ARBA" id="ARBA00022989"/>
    </source>
</evidence>
<dbReference type="InterPro" id="IPR002293">
    <property type="entry name" value="AA/rel_permease1"/>
</dbReference>
<evidence type="ECO:0000313" key="9">
    <source>
        <dbReference type="EMBL" id="OQR94657.1"/>
    </source>
</evidence>
<dbReference type="InterPro" id="IPR044566">
    <property type="entry name" value="RMV1-like"/>
</dbReference>
<dbReference type="PIRSF" id="PIRSF006060">
    <property type="entry name" value="AA_transporter"/>
    <property type="match status" value="1"/>
</dbReference>
<evidence type="ECO:0000256" key="6">
    <source>
        <dbReference type="ARBA" id="ARBA00023136"/>
    </source>
</evidence>
<dbReference type="PANTHER" id="PTHR45826">
    <property type="entry name" value="POLYAMINE TRANSPORTER PUT1"/>
    <property type="match status" value="1"/>
</dbReference>
<dbReference type="AlphaFoldDB" id="A0A1V9Z9S2"/>
<name>A0A1V9Z9S2_ACHHY</name>
<accession>A0A1V9Z9S2</accession>
<feature type="transmembrane region" description="Helical" evidence="8">
    <location>
        <begin position="33"/>
        <end position="54"/>
    </location>
</feature>
<evidence type="ECO:0000313" key="10">
    <source>
        <dbReference type="Proteomes" id="UP000243579"/>
    </source>
</evidence>
<protein>
    <submittedName>
        <fullName evidence="9">Amino Acid-Polyamine-Organocation (APC) Family</fullName>
    </submittedName>
</protein>
<keyword evidence="6 8" id="KW-0472">Membrane</keyword>
<comment type="subcellular location">
    <subcellularLocation>
        <location evidence="1">Cell membrane</location>
        <topology evidence="1">Multi-pass membrane protein</topology>
    </subcellularLocation>
</comment>
<keyword evidence="3" id="KW-1003">Cell membrane</keyword>
<keyword evidence="2" id="KW-0813">Transport</keyword>
<evidence type="ECO:0000256" key="7">
    <source>
        <dbReference type="ARBA" id="ARBA00024041"/>
    </source>
</evidence>
<dbReference type="EMBL" id="JNBR01000355">
    <property type="protein sequence ID" value="OQR94657.1"/>
    <property type="molecule type" value="Genomic_DNA"/>
</dbReference>
<evidence type="ECO:0000256" key="2">
    <source>
        <dbReference type="ARBA" id="ARBA00022448"/>
    </source>
</evidence>
<dbReference type="Gene3D" id="1.20.1740.10">
    <property type="entry name" value="Amino acid/polyamine transporter I"/>
    <property type="match status" value="1"/>
</dbReference>
<feature type="transmembrane region" description="Helical" evidence="8">
    <location>
        <begin position="152"/>
        <end position="172"/>
    </location>
</feature>
<keyword evidence="10" id="KW-1185">Reference proteome</keyword>
<reference evidence="9 10" key="1">
    <citation type="journal article" date="2014" name="Genome Biol. Evol.">
        <title>The secreted proteins of Achlya hypogyna and Thraustotheca clavata identify the ancestral oomycete secretome and reveal gene acquisitions by horizontal gene transfer.</title>
        <authorList>
            <person name="Misner I."/>
            <person name="Blouin N."/>
            <person name="Leonard G."/>
            <person name="Richards T.A."/>
            <person name="Lane C.E."/>
        </authorList>
    </citation>
    <scope>NUCLEOTIDE SEQUENCE [LARGE SCALE GENOMIC DNA]</scope>
    <source>
        <strain evidence="9 10">ATCC 48635</strain>
    </source>
</reference>
<evidence type="ECO:0000256" key="3">
    <source>
        <dbReference type="ARBA" id="ARBA00022475"/>
    </source>
</evidence>
<dbReference type="GO" id="GO:0015203">
    <property type="term" value="F:polyamine transmembrane transporter activity"/>
    <property type="evidence" value="ECO:0007669"/>
    <property type="project" value="UniProtKB-ARBA"/>
</dbReference>
<comment type="caution">
    <text evidence="9">The sequence shown here is derived from an EMBL/GenBank/DDBJ whole genome shotgun (WGS) entry which is preliminary data.</text>
</comment>
<dbReference type="PANTHER" id="PTHR45826:SF2">
    <property type="entry name" value="AMINO ACID TRANSPORTER"/>
    <property type="match status" value="1"/>
</dbReference>
<dbReference type="GO" id="GO:0005886">
    <property type="term" value="C:plasma membrane"/>
    <property type="evidence" value="ECO:0007669"/>
    <property type="project" value="UniProtKB-SubCell"/>
</dbReference>